<reference evidence="5 6" key="1">
    <citation type="submission" date="2018-07" db="EMBL/GenBank/DDBJ databases">
        <title>Halioglobus sp. genome submission.</title>
        <authorList>
            <person name="Ye M.-Q."/>
            <person name="Du Z.-J."/>
        </authorList>
    </citation>
    <scope>NUCLEOTIDE SEQUENCE [LARGE SCALE GENOMIC DNA]</scope>
    <source>
        <strain evidence="5 6">U0301</strain>
    </source>
</reference>
<dbReference type="Proteomes" id="UP000265509">
    <property type="component" value="Unassembled WGS sequence"/>
</dbReference>
<protein>
    <submittedName>
        <fullName evidence="5">DNA-binding transcriptional regulator</fullName>
    </submittedName>
</protein>
<gene>
    <name evidence="5" type="ORF">DWB85_12380</name>
</gene>
<keyword evidence="6" id="KW-1185">Reference proteome</keyword>
<dbReference type="EMBL" id="QRAN01000012">
    <property type="protein sequence ID" value="RLQ21546.1"/>
    <property type="molecule type" value="Genomic_DNA"/>
</dbReference>
<evidence type="ECO:0000256" key="1">
    <source>
        <dbReference type="ARBA" id="ARBA00023015"/>
    </source>
</evidence>
<dbReference type="Gene3D" id="1.10.260.40">
    <property type="entry name" value="lambda repressor-like DNA-binding domains"/>
    <property type="match status" value="1"/>
</dbReference>
<keyword evidence="1" id="KW-0805">Transcription regulation</keyword>
<dbReference type="AlphaFoldDB" id="A0A3L7DWN5"/>
<accession>A0A3L7DWN5</accession>
<dbReference type="InterPro" id="IPR010982">
    <property type="entry name" value="Lambda_DNA-bd_dom_sf"/>
</dbReference>
<dbReference type="PANTHER" id="PTHR36511">
    <property type="entry name" value="MERR FAMILY BACTERIAL REGULATORY PROTEIN"/>
    <property type="match status" value="1"/>
</dbReference>
<evidence type="ECO:0000313" key="5">
    <source>
        <dbReference type="EMBL" id="RLQ21546.1"/>
    </source>
</evidence>
<dbReference type="InterPro" id="IPR001387">
    <property type="entry name" value="Cro/C1-type_HTH"/>
</dbReference>
<dbReference type="OrthoDB" id="9799384at2"/>
<dbReference type="SUPFAM" id="SSF47413">
    <property type="entry name" value="lambda repressor-like DNA-binding domains"/>
    <property type="match status" value="1"/>
</dbReference>
<organism evidence="5 6">
    <name type="scientific">Seongchinamella sediminis</name>
    <dbReference type="NCBI Taxonomy" id="2283635"/>
    <lineage>
        <taxon>Bacteria</taxon>
        <taxon>Pseudomonadati</taxon>
        <taxon>Pseudomonadota</taxon>
        <taxon>Gammaproteobacteria</taxon>
        <taxon>Cellvibrionales</taxon>
        <taxon>Halieaceae</taxon>
        <taxon>Seongchinamella</taxon>
    </lineage>
</organism>
<dbReference type="InterPro" id="IPR052359">
    <property type="entry name" value="HTH-type_reg/antitoxin"/>
</dbReference>
<dbReference type="CDD" id="cd00093">
    <property type="entry name" value="HTH_XRE"/>
    <property type="match status" value="1"/>
</dbReference>
<dbReference type="PROSITE" id="PS50943">
    <property type="entry name" value="HTH_CROC1"/>
    <property type="match status" value="1"/>
</dbReference>
<evidence type="ECO:0000259" key="4">
    <source>
        <dbReference type="PROSITE" id="PS50943"/>
    </source>
</evidence>
<comment type="caution">
    <text evidence="5">The sequence shown here is derived from an EMBL/GenBank/DDBJ whole genome shotgun (WGS) entry which is preliminary data.</text>
</comment>
<evidence type="ECO:0000256" key="3">
    <source>
        <dbReference type="ARBA" id="ARBA00023163"/>
    </source>
</evidence>
<feature type="domain" description="HTH cro/C1-type" evidence="4">
    <location>
        <begin position="45"/>
        <end position="89"/>
    </location>
</feature>
<evidence type="ECO:0000256" key="2">
    <source>
        <dbReference type="ARBA" id="ARBA00023125"/>
    </source>
</evidence>
<keyword evidence="3" id="KW-0804">Transcription</keyword>
<dbReference type="GO" id="GO:0003677">
    <property type="term" value="F:DNA binding"/>
    <property type="evidence" value="ECO:0007669"/>
    <property type="project" value="UniProtKB-KW"/>
</dbReference>
<name>A0A3L7DWN5_9GAMM</name>
<dbReference type="RefSeq" id="WP_117955055.1">
    <property type="nucleotide sequence ID" value="NZ_QRAN01000012.1"/>
</dbReference>
<proteinExistence type="predicted"/>
<evidence type="ECO:0000313" key="6">
    <source>
        <dbReference type="Proteomes" id="UP000265509"/>
    </source>
</evidence>
<sequence>MSRLLNEMHESMAGLHEAGLLSTDDMRKFDAACLPEVKEYTPAQIKKIRTRSNASQPVFAKCLNTSASTVRQWESGTKKPSGIALKMLSLVDSKGLGILLDA</sequence>
<keyword evidence="2 5" id="KW-0238">DNA-binding</keyword>
<dbReference type="PANTHER" id="PTHR36511:SF3">
    <property type="entry name" value="ANTITOXIN HIGA-2"/>
    <property type="match status" value="1"/>
</dbReference>